<keyword evidence="2" id="KW-1185">Reference proteome</keyword>
<accession>A0A4C1ZFT0</accession>
<dbReference type="AlphaFoldDB" id="A0A4C1ZFT0"/>
<proteinExistence type="predicted"/>
<dbReference type="EMBL" id="BGZK01001758">
    <property type="protein sequence ID" value="GBP85769.1"/>
    <property type="molecule type" value="Genomic_DNA"/>
</dbReference>
<sequence>MQDFLCAGAAAIITPPVRRDGQASVVYPFTELACRNTRHKSRRNTIYEVYIAYIASPCAGDVLVSPIIDDP</sequence>
<name>A0A4C1ZFT0_EUMVA</name>
<dbReference type="Proteomes" id="UP000299102">
    <property type="component" value="Unassembled WGS sequence"/>
</dbReference>
<protein>
    <submittedName>
        <fullName evidence="1">Uncharacterized protein</fullName>
    </submittedName>
</protein>
<gene>
    <name evidence="1" type="ORF">EVAR_63889_1</name>
</gene>
<organism evidence="1 2">
    <name type="scientific">Eumeta variegata</name>
    <name type="common">Bagworm moth</name>
    <name type="synonym">Eumeta japonica</name>
    <dbReference type="NCBI Taxonomy" id="151549"/>
    <lineage>
        <taxon>Eukaryota</taxon>
        <taxon>Metazoa</taxon>
        <taxon>Ecdysozoa</taxon>
        <taxon>Arthropoda</taxon>
        <taxon>Hexapoda</taxon>
        <taxon>Insecta</taxon>
        <taxon>Pterygota</taxon>
        <taxon>Neoptera</taxon>
        <taxon>Endopterygota</taxon>
        <taxon>Lepidoptera</taxon>
        <taxon>Glossata</taxon>
        <taxon>Ditrysia</taxon>
        <taxon>Tineoidea</taxon>
        <taxon>Psychidae</taxon>
        <taxon>Oiketicinae</taxon>
        <taxon>Eumeta</taxon>
    </lineage>
</organism>
<evidence type="ECO:0000313" key="1">
    <source>
        <dbReference type="EMBL" id="GBP85769.1"/>
    </source>
</evidence>
<evidence type="ECO:0000313" key="2">
    <source>
        <dbReference type="Proteomes" id="UP000299102"/>
    </source>
</evidence>
<reference evidence="1 2" key="1">
    <citation type="journal article" date="2019" name="Commun. Biol.">
        <title>The bagworm genome reveals a unique fibroin gene that provides high tensile strength.</title>
        <authorList>
            <person name="Kono N."/>
            <person name="Nakamura H."/>
            <person name="Ohtoshi R."/>
            <person name="Tomita M."/>
            <person name="Numata K."/>
            <person name="Arakawa K."/>
        </authorList>
    </citation>
    <scope>NUCLEOTIDE SEQUENCE [LARGE SCALE GENOMIC DNA]</scope>
</reference>
<comment type="caution">
    <text evidence="1">The sequence shown here is derived from an EMBL/GenBank/DDBJ whole genome shotgun (WGS) entry which is preliminary data.</text>
</comment>